<dbReference type="AlphaFoldDB" id="A0A9N8EBL7"/>
<evidence type="ECO:0000256" key="1">
    <source>
        <dbReference type="ARBA" id="ARBA00008987"/>
    </source>
</evidence>
<protein>
    <submittedName>
        <fullName evidence="4">Thioredoxin</fullName>
    </submittedName>
</protein>
<evidence type="ECO:0000313" key="5">
    <source>
        <dbReference type="Proteomes" id="UP001153069"/>
    </source>
</evidence>
<evidence type="ECO:0000259" key="3">
    <source>
        <dbReference type="PROSITE" id="PS51352"/>
    </source>
</evidence>
<name>A0A9N8EBL7_9STRA</name>
<comment type="caution">
    <text evidence="4">The sequence shown here is derived from an EMBL/GenBank/DDBJ whole genome shotgun (WGS) entry which is preliminary data.</text>
</comment>
<reference evidence="4" key="1">
    <citation type="submission" date="2020-06" db="EMBL/GenBank/DDBJ databases">
        <authorList>
            <consortium name="Plant Systems Biology data submission"/>
        </authorList>
    </citation>
    <scope>NUCLEOTIDE SEQUENCE</scope>
    <source>
        <strain evidence="4">D6</strain>
    </source>
</reference>
<dbReference type="InterPro" id="IPR036249">
    <property type="entry name" value="Thioredoxin-like_sf"/>
</dbReference>
<feature type="domain" description="Thioredoxin" evidence="3">
    <location>
        <begin position="21"/>
        <end position="173"/>
    </location>
</feature>
<organism evidence="4 5">
    <name type="scientific">Seminavis robusta</name>
    <dbReference type="NCBI Taxonomy" id="568900"/>
    <lineage>
        <taxon>Eukaryota</taxon>
        <taxon>Sar</taxon>
        <taxon>Stramenopiles</taxon>
        <taxon>Ochrophyta</taxon>
        <taxon>Bacillariophyta</taxon>
        <taxon>Bacillariophyceae</taxon>
        <taxon>Bacillariophycidae</taxon>
        <taxon>Naviculales</taxon>
        <taxon>Naviculaceae</taxon>
        <taxon>Seminavis</taxon>
    </lineage>
</organism>
<dbReference type="Pfam" id="PF00085">
    <property type="entry name" value="Thioredoxin"/>
    <property type="match status" value="1"/>
</dbReference>
<gene>
    <name evidence="4" type="ORF">SEMRO_855_G211340.1</name>
</gene>
<feature type="region of interest" description="Disordered" evidence="2">
    <location>
        <begin position="1"/>
        <end position="35"/>
    </location>
</feature>
<sequence>MVSTPPMKNLKPRIGSKLRYSSTTEDVPQAATTPEFESKVRNILKPPSSQSTEEKIQGLPNMRTASRKDELRQAVLENEDRLTVVRFHAPYCAQCKRIEPMLRSFARRNPDIQFIDVAYTQDRATRQLVHSLGVPSFPYCHVYHPASLGLVEEHSMNGKFFQDLTKVIESYQDGGCDLPPNPNDDGVYGSPYKSLIAEKDNKNSKTN</sequence>
<dbReference type="PANTHER" id="PTHR43601:SF32">
    <property type="entry name" value="THIOREDOXIN-LIKE 2-2, CHLOROPLASTIC"/>
    <property type="match status" value="1"/>
</dbReference>
<dbReference type="Gene3D" id="3.40.30.10">
    <property type="entry name" value="Glutaredoxin"/>
    <property type="match status" value="1"/>
</dbReference>
<keyword evidence="5" id="KW-1185">Reference proteome</keyword>
<dbReference type="InterPro" id="IPR013766">
    <property type="entry name" value="Thioredoxin_domain"/>
</dbReference>
<feature type="compositionally biased region" description="Polar residues" evidence="2">
    <location>
        <begin position="19"/>
        <end position="32"/>
    </location>
</feature>
<dbReference type="Proteomes" id="UP001153069">
    <property type="component" value="Unassembled WGS sequence"/>
</dbReference>
<comment type="similarity">
    <text evidence="1">Belongs to the thioredoxin family.</text>
</comment>
<evidence type="ECO:0000313" key="4">
    <source>
        <dbReference type="EMBL" id="CAB9517410.1"/>
    </source>
</evidence>
<proteinExistence type="inferred from homology"/>
<dbReference type="GO" id="GO:0045454">
    <property type="term" value="P:cell redox homeostasis"/>
    <property type="evidence" value="ECO:0007669"/>
    <property type="project" value="TreeGrafter"/>
</dbReference>
<accession>A0A9N8EBL7</accession>
<dbReference type="CDD" id="cd02947">
    <property type="entry name" value="TRX_family"/>
    <property type="match status" value="1"/>
</dbReference>
<dbReference type="PANTHER" id="PTHR43601">
    <property type="entry name" value="THIOREDOXIN, MITOCHONDRIAL"/>
    <property type="match status" value="1"/>
</dbReference>
<dbReference type="OrthoDB" id="2121326at2759"/>
<dbReference type="PROSITE" id="PS51352">
    <property type="entry name" value="THIOREDOXIN_2"/>
    <property type="match status" value="1"/>
</dbReference>
<evidence type="ECO:0000256" key="2">
    <source>
        <dbReference type="SAM" id="MobiDB-lite"/>
    </source>
</evidence>
<dbReference type="SUPFAM" id="SSF52833">
    <property type="entry name" value="Thioredoxin-like"/>
    <property type="match status" value="1"/>
</dbReference>
<dbReference type="EMBL" id="CAICTM010000854">
    <property type="protein sequence ID" value="CAB9517410.1"/>
    <property type="molecule type" value="Genomic_DNA"/>
</dbReference>